<dbReference type="PANTHER" id="PTHR47947:SF1">
    <property type="entry name" value="CYTOCHROME P450 82E3"/>
    <property type="match status" value="1"/>
</dbReference>
<comment type="cofactor">
    <cofactor evidence="10">
        <name>heme</name>
        <dbReference type="ChEBI" id="CHEBI:30413"/>
    </cofactor>
</comment>
<dbReference type="GO" id="GO:0016020">
    <property type="term" value="C:membrane"/>
    <property type="evidence" value="ECO:0007669"/>
    <property type="project" value="UniProtKB-SubCell"/>
</dbReference>
<evidence type="ECO:0000256" key="8">
    <source>
        <dbReference type="ARBA" id="ARBA00023033"/>
    </source>
</evidence>
<reference evidence="12" key="2">
    <citation type="journal article" date="2023" name="Int. J. Mol. Sci.">
        <title>De Novo Assembly and Annotation of 11 Diverse Shrub Willow (Salix) Genomes Reveals Novel Gene Organization in Sex-Linked Regions.</title>
        <authorList>
            <person name="Hyden B."/>
            <person name="Feng K."/>
            <person name="Yates T.B."/>
            <person name="Jawdy S."/>
            <person name="Cereghino C."/>
            <person name="Smart L.B."/>
            <person name="Muchero W."/>
        </authorList>
    </citation>
    <scope>NUCLEOTIDE SEQUENCE [LARGE SCALE GENOMIC DNA]</scope>
    <source>
        <tissue evidence="12">Shoot tip</tissue>
    </source>
</reference>
<dbReference type="PRINTS" id="PR00463">
    <property type="entry name" value="EP450I"/>
</dbReference>
<proteinExistence type="inferred from homology"/>
<evidence type="ECO:0000313" key="13">
    <source>
        <dbReference type="Proteomes" id="UP001151529"/>
    </source>
</evidence>
<evidence type="ECO:0000256" key="3">
    <source>
        <dbReference type="ARBA" id="ARBA00022692"/>
    </source>
</evidence>
<evidence type="ECO:0000256" key="1">
    <source>
        <dbReference type="ARBA" id="ARBA00004167"/>
    </source>
</evidence>
<keyword evidence="3" id="KW-0812">Transmembrane</keyword>
<dbReference type="Gene3D" id="1.10.630.10">
    <property type="entry name" value="Cytochrome P450"/>
    <property type="match status" value="1"/>
</dbReference>
<dbReference type="GO" id="GO:0004497">
    <property type="term" value="F:monooxygenase activity"/>
    <property type="evidence" value="ECO:0007669"/>
    <property type="project" value="UniProtKB-KW"/>
</dbReference>
<dbReference type="OrthoDB" id="849969at2759"/>
<keyword evidence="13" id="KW-1185">Reference proteome</keyword>
<dbReference type="PANTHER" id="PTHR47947">
    <property type="entry name" value="CYTOCHROME P450 82C3-RELATED"/>
    <property type="match status" value="1"/>
</dbReference>
<evidence type="ECO:0000256" key="11">
    <source>
        <dbReference type="RuleBase" id="RU000461"/>
    </source>
</evidence>
<dbReference type="InterPro" id="IPR050651">
    <property type="entry name" value="Plant_Cytochrome_P450_Monoox"/>
</dbReference>
<keyword evidence="9" id="KW-0472">Membrane</keyword>
<dbReference type="EMBL" id="JAPFFL010000001">
    <property type="protein sequence ID" value="KAJ6751486.1"/>
    <property type="molecule type" value="Genomic_DNA"/>
</dbReference>
<name>A0A9Q0VME4_SALVM</name>
<keyword evidence="5" id="KW-1133">Transmembrane helix</keyword>
<keyword evidence="2 10" id="KW-0349">Heme</keyword>
<evidence type="ECO:0000256" key="4">
    <source>
        <dbReference type="ARBA" id="ARBA00022723"/>
    </source>
</evidence>
<dbReference type="InterPro" id="IPR001128">
    <property type="entry name" value="Cyt_P450"/>
</dbReference>
<evidence type="ECO:0000256" key="6">
    <source>
        <dbReference type="ARBA" id="ARBA00023002"/>
    </source>
</evidence>
<comment type="subcellular location">
    <subcellularLocation>
        <location evidence="1">Membrane</location>
        <topology evidence="1">Single-pass membrane protein</topology>
    </subcellularLocation>
</comment>
<evidence type="ECO:0000256" key="2">
    <source>
        <dbReference type="ARBA" id="ARBA00022617"/>
    </source>
</evidence>
<comment type="caution">
    <text evidence="12">The sequence shown here is derived from an EMBL/GenBank/DDBJ whole genome shotgun (WGS) entry which is preliminary data.</text>
</comment>
<dbReference type="GO" id="GO:0016705">
    <property type="term" value="F:oxidoreductase activity, acting on paired donors, with incorporation or reduction of molecular oxygen"/>
    <property type="evidence" value="ECO:0007669"/>
    <property type="project" value="InterPro"/>
</dbReference>
<keyword evidence="7 10" id="KW-0408">Iron</keyword>
<keyword evidence="6 11" id="KW-0560">Oxidoreductase</keyword>
<dbReference type="Proteomes" id="UP001151529">
    <property type="component" value="Chromosome 16"/>
</dbReference>
<dbReference type="InterPro" id="IPR017972">
    <property type="entry name" value="Cyt_P450_CS"/>
</dbReference>
<keyword evidence="8 11" id="KW-0503">Monooxygenase</keyword>
<sequence length="94" mass="10300">MPEIFLTGQANVDVSGQHFELIPFGLGRRSCPGITFALQVLHLTVARLLQGFDMKTPTGESVDMTEGLSITLPKTNPLEILITPRLSPELYSEC</sequence>
<keyword evidence="4 10" id="KW-0479">Metal-binding</keyword>
<dbReference type="Pfam" id="PF00067">
    <property type="entry name" value="p450"/>
    <property type="match status" value="1"/>
</dbReference>
<evidence type="ECO:0000313" key="12">
    <source>
        <dbReference type="EMBL" id="KAJ6751486.1"/>
    </source>
</evidence>
<comment type="similarity">
    <text evidence="11">Belongs to the cytochrome P450 family.</text>
</comment>
<feature type="binding site" description="axial binding residue" evidence="10">
    <location>
        <position position="31"/>
    </location>
    <ligand>
        <name>heme</name>
        <dbReference type="ChEBI" id="CHEBI:30413"/>
    </ligand>
    <ligandPart>
        <name>Fe</name>
        <dbReference type="ChEBI" id="CHEBI:18248"/>
    </ligandPart>
</feature>
<reference evidence="12" key="1">
    <citation type="submission" date="2022-11" db="EMBL/GenBank/DDBJ databases">
        <authorList>
            <person name="Hyden B.L."/>
            <person name="Feng K."/>
            <person name="Yates T."/>
            <person name="Jawdy S."/>
            <person name="Smart L.B."/>
            <person name="Muchero W."/>
        </authorList>
    </citation>
    <scope>NUCLEOTIDE SEQUENCE</scope>
    <source>
        <tissue evidence="12">Shoot tip</tissue>
    </source>
</reference>
<dbReference type="AlphaFoldDB" id="A0A9Q0VME4"/>
<evidence type="ECO:0000256" key="10">
    <source>
        <dbReference type="PIRSR" id="PIRSR602401-1"/>
    </source>
</evidence>
<protein>
    <recommendedName>
        <fullName evidence="14">Cytochrome P450</fullName>
    </recommendedName>
</protein>
<dbReference type="InterPro" id="IPR036396">
    <property type="entry name" value="Cyt_P450_sf"/>
</dbReference>
<dbReference type="GO" id="GO:0020037">
    <property type="term" value="F:heme binding"/>
    <property type="evidence" value="ECO:0007669"/>
    <property type="project" value="InterPro"/>
</dbReference>
<evidence type="ECO:0008006" key="14">
    <source>
        <dbReference type="Google" id="ProtNLM"/>
    </source>
</evidence>
<dbReference type="GO" id="GO:0005506">
    <property type="term" value="F:iron ion binding"/>
    <property type="evidence" value="ECO:0007669"/>
    <property type="project" value="InterPro"/>
</dbReference>
<evidence type="ECO:0000256" key="7">
    <source>
        <dbReference type="ARBA" id="ARBA00023004"/>
    </source>
</evidence>
<evidence type="ECO:0000256" key="5">
    <source>
        <dbReference type="ARBA" id="ARBA00022989"/>
    </source>
</evidence>
<evidence type="ECO:0000256" key="9">
    <source>
        <dbReference type="ARBA" id="ARBA00023136"/>
    </source>
</evidence>
<organism evidence="12 13">
    <name type="scientific">Salix viminalis</name>
    <name type="common">Common osier</name>
    <name type="synonym">Basket willow</name>
    <dbReference type="NCBI Taxonomy" id="40686"/>
    <lineage>
        <taxon>Eukaryota</taxon>
        <taxon>Viridiplantae</taxon>
        <taxon>Streptophyta</taxon>
        <taxon>Embryophyta</taxon>
        <taxon>Tracheophyta</taxon>
        <taxon>Spermatophyta</taxon>
        <taxon>Magnoliopsida</taxon>
        <taxon>eudicotyledons</taxon>
        <taxon>Gunneridae</taxon>
        <taxon>Pentapetalae</taxon>
        <taxon>rosids</taxon>
        <taxon>fabids</taxon>
        <taxon>Malpighiales</taxon>
        <taxon>Salicaceae</taxon>
        <taxon>Saliceae</taxon>
        <taxon>Salix</taxon>
    </lineage>
</organism>
<gene>
    <name evidence="12" type="ORF">OIU85_001966</name>
</gene>
<dbReference type="PROSITE" id="PS00086">
    <property type="entry name" value="CYTOCHROME_P450"/>
    <property type="match status" value="1"/>
</dbReference>
<accession>A0A9Q0VME4</accession>
<dbReference type="SUPFAM" id="SSF48264">
    <property type="entry name" value="Cytochrome P450"/>
    <property type="match status" value="1"/>
</dbReference>
<dbReference type="InterPro" id="IPR002401">
    <property type="entry name" value="Cyt_P450_E_grp-I"/>
</dbReference>